<feature type="region of interest" description="Disordered" evidence="8">
    <location>
        <begin position="1"/>
        <end position="52"/>
    </location>
</feature>
<keyword evidence="7 9" id="KW-0472">Membrane</keyword>
<keyword evidence="5" id="KW-0029">Amino-acid transport</keyword>
<feature type="transmembrane region" description="Helical" evidence="9">
    <location>
        <begin position="465"/>
        <end position="486"/>
    </location>
</feature>
<dbReference type="AlphaFoldDB" id="A0AA38VTU6"/>
<dbReference type="EMBL" id="JANBVO010000007">
    <property type="protein sequence ID" value="KAJ9150811.1"/>
    <property type="molecule type" value="Genomic_DNA"/>
</dbReference>
<comment type="subcellular location">
    <subcellularLocation>
        <location evidence="1">Membrane</location>
        <topology evidence="1">Multi-pass membrane protein</topology>
    </subcellularLocation>
</comment>
<dbReference type="InterPro" id="IPR013057">
    <property type="entry name" value="AA_transpt_TM"/>
</dbReference>
<organism evidence="11 12">
    <name type="scientific">Pleurostoma richardsiae</name>
    <dbReference type="NCBI Taxonomy" id="41990"/>
    <lineage>
        <taxon>Eukaryota</taxon>
        <taxon>Fungi</taxon>
        <taxon>Dikarya</taxon>
        <taxon>Ascomycota</taxon>
        <taxon>Pezizomycotina</taxon>
        <taxon>Sordariomycetes</taxon>
        <taxon>Sordariomycetidae</taxon>
        <taxon>Calosphaeriales</taxon>
        <taxon>Pleurostomataceae</taxon>
        <taxon>Pleurostoma</taxon>
    </lineage>
</organism>
<gene>
    <name evidence="11" type="ORF">NKR23_g3564</name>
</gene>
<comment type="caution">
    <text evidence="11">The sequence shown here is derived from an EMBL/GenBank/DDBJ whole genome shotgun (WGS) entry which is preliminary data.</text>
</comment>
<feature type="transmembrane region" description="Helical" evidence="9">
    <location>
        <begin position="604"/>
        <end position="624"/>
    </location>
</feature>
<dbReference type="Pfam" id="PF01490">
    <property type="entry name" value="Aa_trans"/>
    <property type="match status" value="1"/>
</dbReference>
<evidence type="ECO:0000313" key="11">
    <source>
        <dbReference type="EMBL" id="KAJ9150811.1"/>
    </source>
</evidence>
<evidence type="ECO:0000259" key="10">
    <source>
        <dbReference type="Pfam" id="PF01490"/>
    </source>
</evidence>
<sequence length="693" mass="75459">MPSRNPSTWDEYDARQSPQRTGSVSSAGVQFEDDSPAGRTPDDASGRWPDAEWSNMLRRRRSSVTNRLAAITDIGGVNSIRSFTRSWQRAAGFPEVIPQRPSFVFAPDQEPVLAPAPDAIQYGRGDIDVGHEARRSLLRERLEASPAEPEGRDESDSMAGSPRAGGSDHQPLLQRQDSPDINDRERKALGSELTHAFTSGSMTSNSIFSIPPHLVTPSPIIGSFGSYRSYGTVTSDVSERSMAQAGTLWRQQQETGANVPDGEVQPILVKEVEQDGKIVLTVEGQSTLPQTIFNSINVLIGVGLLSLPMGLRYAGWLCGMTILLMAALTTAYTARLLAKCMDLDPSLITFSDLAYISFGRNARIATSILFTLELVAACVALIVLFADSLTLLFPGTMTLTEWKVVCSLILTPLNFLPLRFLSFTSVIGIFSCFSIVLIVVIDGILKTQGPGSLVDPAKTYLFPANWLTLPLSFGLLMSPWGGHSVFPNIYRDMRHPYKYPSALKTTFSFTYLLDATTAVAGILMFGDDVMDAVTSNILSTAGYPRVLTFLMCAFIAIVPLTKIPLNARPIISTVDVLLGLHQQAVADSSSMVGRSMYFRGIMKIAIRVATVLVFLIISIVFPAFDSIMAFMGSALCFTICVILPLAFYLKLFAHEISAKEKAIAYVAIAICSLLSVMGTVWAFLPKSLIRADE</sequence>
<dbReference type="GO" id="GO:0015179">
    <property type="term" value="F:L-amino acid transmembrane transporter activity"/>
    <property type="evidence" value="ECO:0007669"/>
    <property type="project" value="TreeGrafter"/>
</dbReference>
<feature type="transmembrane region" description="Helical" evidence="9">
    <location>
        <begin position="630"/>
        <end position="651"/>
    </location>
</feature>
<dbReference type="GO" id="GO:0005774">
    <property type="term" value="C:vacuolar membrane"/>
    <property type="evidence" value="ECO:0007669"/>
    <property type="project" value="TreeGrafter"/>
</dbReference>
<feature type="transmembrane region" description="Helical" evidence="9">
    <location>
        <begin position="507"/>
        <end position="526"/>
    </location>
</feature>
<dbReference type="Proteomes" id="UP001174694">
    <property type="component" value="Unassembled WGS sequence"/>
</dbReference>
<evidence type="ECO:0000256" key="6">
    <source>
        <dbReference type="ARBA" id="ARBA00022989"/>
    </source>
</evidence>
<protein>
    <submittedName>
        <fullName evidence="11">Transmembrane amino acid transporter</fullName>
    </submittedName>
</protein>
<evidence type="ECO:0000256" key="4">
    <source>
        <dbReference type="ARBA" id="ARBA00022692"/>
    </source>
</evidence>
<feature type="transmembrane region" description="Helical" evidence="9">
    <location>
        <begin position="420"/>
        <end position="445"/>
    </location>
</feature>
<keyword evidence="6 9" id="KW-1133">Transmembrane helix</keyword>
<proteinExistence type="inferred from homology"/>
<evidence type="ECO:0000256" key="8">
    <source>
        <dbReference type="SAM" id="MobiDB-lite"/>
    </source>
</evidence>
<feature type="compositionally biased region" description="Basic and acidic residues" evidence="8">
    <location>
        <begin position="140"/>
        <end position="155"/>
    </location>
</feature>
<evidence type="ECO:0000256" key="5">
    <source>
        <dbReference type="ARBA" id="ARBA00022970"/>
    </source>
</evidence>
<reference evidence="11" key="1">
    <citation type="submission" date="2022-07" db="EMBL/GenBank/DDBJ databases">
        <title>Fungi with potential for degradation of polypropylene.</title>
        <authorList>
            <person name="Gostincar C."/>
        </authorList>
    </citation>
    <scope>NUCLEOTIDE SEQUENCE</scope>
    <source>
        <strain evidence="11">EXF-13308</strain>
    </source>
</reference>
<feature type="transmembrane region" description="Helical" evidence="9">
    <location>
        <begin position="546"/>
        <end position="565"/>
    </location>
</feature>
<feature type="transmembrane region" description="Helical" evidence="9">
    <location>
        <begin position="391"/>
        <end position="413"/>
    </location>
</feature>
<evidence type="ECO:0000256" key="2">
    <source>
        <dbReference type="ARBA" id="ARBA00008066"/>
    </source>
</evidence>
<keyword evidence="12" id="KW-1185">Reference proteome</keyword>
<evidence type="ECO:0000256" key="7">
    <source>
        <dbReference type="ARBA" id="ARBA00023136"/>
    </source>
</evidence>
<feature type="region of interest" description="Disordered" evidence="8">
    <location>
        <begin position="140"/>
        <end position="180"/>
    </location>
</feature>
<dbReference type="PANTHER" id="PTHR22950">
    <property type="entry name" value="AMINO ACID TRANSPORTER"/>
    <property type="match status" value="1"/>
</dbReference>
<keyword evidence="3" id="KW-0813">Transport</keyword>
<evidence type="ECO:0000256" key="1">
    <source>
        <dbReference type="ARBA" id="ARBA00004141"/>
    </source>
</evidence>
<comment type="similarity">
    <text evidence="2">Belongs to the amino acid/polyamine transporter 2 family.</text>
</comment>
<feature type="transmembrane region" description="Helical" evidence="9">
    <location>
        <begin position="313"/>
        <end position="334"/>
    </location>
</feature>
<evidence type="ECO:0000313" key="12">
    <source>
        <dbReference type="Proteomes" id="UP001174694"/>
    </source>
</evidence>
<feature type="domain" description="Amino acid transporter transmembrane" evidence="10">
    <location>
        <begin position="285"/>
        <end position="682"/>
    </location>
</feature>
<dbReference type="PANTHER" id="PTHR22950:SF692">
    <property type="entry name" value="TRANSMEMBRANE AMINO ACID TRANSPORTER FAMILY PROTEIN"/>
    <property type="match status" value="1"/>
</dbReference>
<feature type="compositionally biased region" description="Polar residues" evidence="8">
    <location>
        <begin position="16"/>
        <end position="28"/>
    </location>
</feature>
<feature type="transmembrane region" description="Helical" evidence="9">
    <location>
        <begin position="663"/>
        <end position="684"/>
    </location>
</feature>
<keyword evidence="4 9" id="KW-0812">Transmembrane</keyword>
<evidence type="ECO:0000256" key="9">
    <source>
        <dbReference type="SAM" id="Phobius"/>
    </source>
</evidence>
<feature type="transmembrane region" description="Helical" evidence="9">
    <location>
        <begin position="364"/>
        <end position="385"/>
    </location>
</feature>
<name>A0AA38VTU6_9PEZI</name>
<accession>A0AA38VTU6</accession>
<evidence type="ECO:0000256" key="3">
    <source>
        <dbReference type="ARBA" id="ARBA00022448"/>
    </source>
</evidence>